<dbReference type="Proteomes" id="UP000009236">
    <property type="component" value="Chromosome"/>
</dbReference>
<sequence>MTMSVPVLAGTISPTLFVVSYLPMLVKAVRTKDLTSYSLGNLVIANLGNAVHSVYVYSLPVGPIWFLHTFYLAATAAMLVWHRRYARRPRGADAPTPTPAATAADVDVGLVRT</sequence>
<evidence type="ECO:0000313" key="2">
    <source>
        <dbReference type="EMBL" id="AEG44636.1"/>
    </source>
</evidence>
<keyword evidence="1" id="KW-0812">Transmembrane</keyword>
<gene>
    <name evidence="2" type="ordered locus">Isova_1893</name>
</gene>
<dbReference type="HOGENOM" id="CLU_170991_0_0_11"/>
<dbReference type="STRING" id="743718.Isova_1893"/>
<keyword evidence="3" id="KW-1185">Reference proteome</keyword>
<feature type="transmembrane region" description="Helical" evidence="1">
    <location>
        <begin position="38"/>
        <end position="58"/>
    </location>
</feature>
<dbReference type="KEGG" id="iva:Isova_1893"/>
<proteinExistence type="predicted"/>
<dbReference type="RefSeq" id="WP_013839028.1">
    <property type="nucleotide sequence ID" value="NC_015588.1"/>
</dbReference>
<organism evidence="3">
    <name type="scientific">Isoptericola variabilis (strain 225)</name>
    <dbReference type="NCBI Taxonomy" id="743718"/>
    <lineage>
        <taxon>Bacteria</taxon>
        <taxon>Bacillati</taxon>
        <taxon>Actinomycetota</taxon>
        <taxon>Actinomycetes</taxon>
        <taxon>Micrococcales</taxon>
        <taxon>Promicromonosporaceae</taxon>
        <taxon>Isoptericola</taxon>
    </lineage>
</organism>
<keyword evidence="1" id="KW-0472">Membrane</keyword>
<feature type="transmembrane region" description="Helical" evidence="1">
    <location>
        <begin position="64"/>
        <end position="81"/>
    </location>
</feature>
<reference evidence="2 3" key="1">
    <citation type="submission" date="2011-05" db="EMBL/GenBank/DDBJ databases">
        <title>Complete sequence of Isoptericola variabilis 225.</title>
        <authorList>
            <consortium name="US DOE Joint Genome Institute"/>
            <person name="Lucas S."/>
            <person name="Han J."/>
            <person name="Lapidus A."/>
            <person name="Cheng J.-F."/>
            <person name="Goodwin L."/>
            <person name="Pitluck S."/>
            <person name="Peters L."/>
            <person name="Mikhailova N."/>
            <person name="Zeytun A."/>
            <person name="Han C."/>
            <person name="Tapia R."/>
            <person name="Land M."/>
            <person name="Hauser L."/>
            <person name="Kyrpides N."/>
            <person name="Ivanova N."/>
            <person name="Pagani I."/>
            <person name="Siebers A."/>
            <person name="Allgaier M."/>
            <person name="Thelen M."/>
            <person name="Hugenholtz P."/>
            <person name="Gladden J."/>
            <person name="Woyke T."/>
        </authorList>
    </citation>
    <scope>NUCLEOTIDE SEQUENCE [LARGE SCALE GENOMIC DNA]</scope>
    <source>
        <strain evidence="3">225</strain>
    </source>
</reference>
<dbReference type="Gene3D" id="1.20.1280.290">
    <property type="match status" value="1"/>
</dbReference>
<dbReference type="eggNOG" id="ENOG5032YRF">
    <property type="taxonomic scope" value="Bacteria"/>
</dbReference>
<accession>F6FX36</accession>
<evidence type="ECO:0000256" key="1">
    <source>
        <dbReference type="SAM" id="Phobius"/>
    </source>
</evidence>
<evidence type="ECO:0000313" key="3">
    <source>
        <dbReference type="Proteomes" id="UP000009236"/>
    </source>
</evidence>
<protein>
    <submittedName>
        <fullName evidence="2">Uncharacterized protein</fullName>
    </submittedName>
</protein>
<feature type="transmembrane region" description="Helical" evidence="1">
    <location>
        <begin position="6"/>
        <end position="26"/>
    </location>
</feature>
<dbReference type="AlphaFoldDB" id="F6FX36"/>
<name>F6FX36_ISOV2</name>
<keyword evidence="1" id="KW-1133">Transmembrane helix</keyword>
<dbReference type="EMBL" id="CP002810">
    <property type="protein sequence ID" value="AEG44636.1"/>
    <property type="molecule type" value="Genomic_DNA"/>
</dbReference>